<dbReference type="InterPro" id="IPR045187">
    <property type="entry name" value="CcO_II"/>
</dbReference>
<evidence type="ECO:0000256" key="2">
    <source>
        <dbReference type="ARBA" id="ARBA00007866"/>
    </source>
</evidence>
<keyword evidence="8" id="KW-0732">Signal</keyword>
<dbReference type="PANTHER" id="PTHR22888:SF18">
    <property type="entry name" value="CYTOCHROME BO(3) UBIQUINOL OXIDASE SUBUNIT 2"/>
    <property type="match status" value="1"/>
</dbReference>
<dbReference type="RefSeq" id="WP_158341109.1">
    <property type="nucleotide sequence ID" value="NZ_CP029161.1"/>
</dbReference>
<dbReference type="Proteomes" id="UP000244884">
    <property type="component" value="Chromosome"/>
</dbReference>
<dbReference type="InterPro" id="IPR036257">
    <property type="entry name" value="Cyt_c_oxidase_su2_TM_sf"/>
</dbReference>
<dbReference type="GO" id="GO:0004129">
    <property type="term" value="F:cytochrome-c oxidase activity"/>
    <property type="evidence" value="ECO:0007669"/>
    <property type="project" value="UniProtKB-UniRule"/>
</dbReference>
<dbReference type="InterPro" id="IPR002429">
    <property type="entry name" value="CcO_II-like_C"/>
</dbReference>
<keyword evidence="6 16" id="KW-0679">Respiratory chain</keyword>
<evidence type="ECO:0000313" key="21">
    <source>
        <dbReference type="Proteomes" id="UP000244884"/>
    </source>
</evidence>
<evidence type="ECO:0000256" key="11">
    <source>
        <dbReference type="ARBA" id="ARBA00023002"/>
    </source>
</evidence>
<comment type="subunit">
    <text evidence="3">Heterooctamer of two A chains, two B chains, two C chains and two D chains.</text>
</comment>
<proteinExistence type="inferred from homology"/>
<evidence type="ECO:0000256" key="9">
    <source>
        <dbReference type="ARBA" id="ARBA00022982"/>
    </source>
</evidence>
<evidence type="ECO:0000256" key="4">
    <source>
        <dbReference type="ARBA" id="ARBA00022448"/>
    </source>
</evidence>
<evidence type="ECO:0000313" key="20">
    <source>
        <dbReference type="EMBL" id="AWH90339.1"/>
    </source>
</evidence>
<evidence type="ECO:0000256" key="16">
    <source>
        <dbReference type="PIRNR" id="PIRNR000292"/>
    </source>
</evidence>
<dbReference type="EMBL" id="CP029161">
    <property type="protein sequence ID" value="AWH90339.1"/>
    <property type="molecule type" value="Genomic_DNA"/>
</dbReference>
<feature type="domain" description="Cytochrome oxidase subunit II transmembrane region profile" evidence="19">
    <location>
        <begin position="22"/>
        <end position="119"/>
    </location>
</feature>
<protein>
    <recommendedName>
        <fullName evidence="16">Ubiquinol oxidase subunit 2</fullName>
    </recommendedName>
</protein>
<keyword evidence="13" id="KW-0564">Palmitate</keyword>
<evidence type="ECO:0000256" key="15">
    <source>
        <dbReference type="ARBA" id="ARBA00025694"/>
    </source>
</evidence>
<dbReference type="InterPro" id="IPR008972">
    <property type="entry name" value="Cupredoxin"/>
</dbReference>
<evidence type="ECO:0000256" key="17">
    <source>
        <dbReference type="SAM" id="Phobius"/>
    </source>
</evidence>
<feature type="domain" description="Cytochrome oxidase subunit II copper A binding" evidence="18">
    <location>
        <begin position="125"/>
        <end position="238"/>
    </location>
</feature>
<keyword evidence="11 16" id="KW-0560">Oxidoreductase</keyword>
<comment type="function">
    <text evidence="15">Cytochrome bo(3) ubiquinol terminal oxidase is the component of the aerobic respiratory chain of E.coli that predominates when cells are grown at high aeration. Has proton pump activity across the membrane in addition to electron transfer, pumping 2 protons/electron.</text>
</comment>
<dbReference type="SUPFAM" id="SSF81464">
    <property type="entry name" value="Cytochrome c oxidase subunit II-like, transmembrane region"/>
    <property type="match status" value="1"/>
</dbReference>
<dbReference type="Pfam" id="PF06481">
    <property type="entry name" value="COX_ARM"/>
    <property type="match status" value="1"/>
</dbReference>
<comment type="similarity">
    <text evidence="2 16">Belongs to the cytochrome c oxidase subunit 2 family.</text>
</comment>
<comment type="subcellular location">
    <subcellularLocation>
        <location evidence="1">Cell membrane</location>
        <topology evidence="1">Multi-pass membrane protein</topology>
    </subcellularLocation>
</comment>
<dbReference type="PIRSF" id="PIRSF000292">
    <property type="entry name" value="Ubi_od_II"/>
    <property type="match status" value="1"/>
</dbReference>
<keyword evidence="7 17" id="KW-0812">Transmembrane</keyword>
<dbReference type="InterPro" id="IPR011759">
    <property type="entry name" value="Cyt_c_oxidase_su2_TM_dom"/>
</dbReference>
<keyword evidence="12 16" id="KW-0472">Membrane</keyword>
<organism evidence="20 21">
    <name type="scientific">Buchnera aphidicola</name>
    <name type="common">Melanaphis sacchari</name>
    <dbReference type="NCBI Taxonomy" id="2173854"/>
    <lineage>
        <taxon>Bacteria</taxon>
        <taxon>Pseudomonadati</taxon>
        <taxon>Pseudomonadota</taxon>
        <taxon>Gammaproteobacteria</taxon>
        <taxon>Enterobacterales</taxon>
        <taxon>Erwiniaceae</taxon>
        <taxon>Buchnera</taxon>
    </lineage>
</organism>
<feature type="transmembrane region" description="Helical" evidence="17">
    <location>
        <begin position="43"/>
        <end position="68"/>
    </location>
</feature>
<feature type="transmembrane region" description="Helical" evidence="17">
    <location>
        <begin position="89"/>
        <end position="109"/>
    </location>
</feature>
<dbReference type="GO" id="GO:0016682">
    <property type="term" value="F:oxidoreductase activity, acting on diphenols and related substances as donors, oxygen as acceptor"/>
    <property type="evidence" value="ECO:0007669"/>
    <property type="project" value="InterPro"/>
</dbReference>
<dbReference type="AlphaFoldDB" id="A0A2U8DES2"/>
<evidence type="ECO:0000256" key="5">
    <source>
        <dbReference type="ARBA" id="ARBA00022475"/>
    </source>
</evidence>
<keyword evidence="4 16" id="KW-0813">Transport</keyword>
<evidence type="ECO:0000256" key="12">
    <source>
        <dbReference type="ARBA" id="ARBA00023136"/>
    </source>
</evidence>
<dbReference type="NCBIfam" id="TIGR01433">
    <property type="entry name" value="CyoA"/>
    <property type="match status" value="1"/>
</dbReference>
<dbReference type="PROSITE" id="PS50857">
    <property type="entry name" value="COX2_CUA"/>
    <property type="match status" value="1"/>
</dbReference>
<reference evidence="20 21" key="1">
    <citation type="submission" date="2018-04" db="EMBL/GenBank/DDBJ databases">
        <title>Genome sequence of Buchnera aphidicola from Melaphis sacchari.</title>
        <authorList>
            <person name="Geib S.M."/>
            <person name="Palmer N.A."/>
            <person name="Sattler S.E."/>
            <person name="Sarath G."/>
        </authorList>
    </citation>
    <scope>NUCLEOTIDE SEQUENCE [LARGE SCALE GENOMIC DNA]</scope>
    <source>
        <strain evidence="20 21">LSU</strain>
    </source>
</reference>
<dbReference type="InterPro" id="IPR034227">
    <property type="entry name" value="CuRO_UO_II"/>
</dbReference>
<dbReference type="SUPFAM" id="SSF49503">
    <property type="entry name" value="Cupredoxins"/>
    <property type="match status" value="1"/>
</dbReference>
<accession>A0A2U8DES2</accession>
<evidence type="ECO:0000256" key="1">
    <source>
        <dbReference type="ARBA" id="ARBA00004651"/>
    </source>
</evidence>
<dbReference type="CDD" id="cd04212">
    <property type="entry name" value="CuRO_UO_II"/>
    <property type="match status" value="1"/>
</dbReference>
<dbReference type="InterPro" id="IPR010514">
    <property type="entry name" value="COX_ARM"/>
</dbReference>
<dbReference type="PANTHER" id="PTHR22888">
    <property type="entry name" value="CYTOCHROME C OXIDASE, SUBUNIT II"/>
    <property type="match status" value="1"/>
</dbReference>
<dbReference type="Gene3D" id="1.10.287.90">
    <property type="match status" value="1"/>
</dbReference>
<dbReference type="GO" id="GO:0009486">
    <property type="term" value="F:cytochrome bo3 ubiquinol oxidase activity"/>
    <property type="evidence" value="ECO:0007669"/>
    <property type="project" value="InterPro"/>
</dbReference>
<evidence type="ECO:0000256" key="7">
    <source>
        <dbReference type="ARBA" id="ARBA00022692"/>
    </source>
</evidence>
<evidence type="ECO:0000256" key="3">
    <source>
        <dbReference type="ARBA" id="ARBA00011700"/>
    </source>
</evidence>
<name>A0A2U8DES2_9GAMM</name>
<evidence type="ECO:0000256" key="13">
    <source>
        <dbReference type="ARBA" id="ARBA00023139"/>
    </source>
</evidence>
<sequence>MIYMNLNNFFKGFLLILISFILHGCNSFTLFNPRGLIAAQESSLILIAFLMMLLIIIPVIFMTIYFSVKYRSNNKNQIYKPNWCDSRTIETIVWIVPILIVSFLGFLTWNYSHTLDPKKPIYSNYQPLTIDVVALDWRWLFIYPEYHIATINEIAFPTNRPIVFHITSHSVMNSFFIPSLGSQVYAMPGMLTTLNLISSSPGKYRGISSNYSGRGFSNMKFVVSSLPDVKSFLNWIEKIKNSPNQLNTFESFKKLALPNENYFIEYFSDVHRKLFNKIVDRTILNKVLICKH</sequence>
<dbReference type="Pfam" id="PF00116">
    <property type="entry name" value="COX2"/>
    <property type="match status" value="1"/>
</dbReference>
<evidence type="ECO:0000259" key="18">
    <source>
        <dbReference type="PROSITE" id="PS50857"/>
    </source>
</evidence>
<keyword evidence="10 17" id="KW-1133">Transmembrane helix</keyword>
<dbReference type="OrthoDB" id="9783445at2"/>
<dbReference type="PROSITE" id="PS50999">
    <property type="entry name" value="COX2_TM"/>
    <property type="match status" value="1"/>
</dbReference>
<evidence type="ECO:0000256" key="10">
    <source>
        <dbReference type="ARBA" id="ARBA00022989"/>
    </source>
</evidence>
<evidence type="ECO:0000256" key="8">
    <source>
        <dbReference type="ARBA" id="ARBA00022729"/>
    </source>
</evidence>
<dbReference type="GO" id="GO:0005507">
    <property type="term" value="F:copper ion binding"/>
    <property type="evidence" value="ECO:0007669"/>
    <property type="project" value="InterPro"/>
</dbReference>
<gene>
    <name evidence="20" type="primary">cyoA</name>
    <name evidence="20" type="ORF">DD681_00690</name>
</gene>
<keyword evidence="5 16" id="KW-1003">Cell membrane</keyword>
<evidence type="ECO:0000256" key="14">
    <source>
        <dbReference type="ARBA" id="ARBA00023288"/>
    </source>
</evidence>
<dbReference type="GO" id="GO:0042773">
    <property type="term" value="P:ATP synthesis coupled electron transport"/>
    <property type="evidence" value="ECO:0007669"/>
    <property type="project" value="TreeGrafter"/>
</dbReference>
<dbReference type="GO" id="GO:0005886">
    <property type="term" value="C:plasma membrane"/>
    <property type="evidence" value="ECO:0007669"/>
    <property type="project" value="UniProtKB-SubCell"/>
</dbReference>
<evidence type="ECO:0000256" key="6">
    <source>
        <dbReference type="ARBA" id="ARBA00022660"/>
    </source>
</evidence>
<dbReference type="Gene3D" id="2.60.40.420">
    <property type="entry name" value="Cupredoxins - blue copper proteins"/>
    <property type="match status" value="1"/>
</dbReference>
<keyword evidence="9 16" id="KW-0249">Electron transport</keyword>
<keyword evidence="14" id="KW-0449">Lipoprotein</keyword>
<dbReference type="InterPro" id="IPR006333">
    <property type="entry name" value="Cyt_o_ubiquinol_oxidase_su2"/>
</dbReference>
<evidence type="ECO:0000259" key="19">
    <source>
        <dbReference type="PROSITE" id="PS50999"/>
    </source>
</evidence>